<comment type="similarity">
    <text evidence="3">Belongs to the glycosyltransferase 85 family.</text>
</comment>
<evidence type="ECO:0000313" key="17">
    <source>
        <dbReference type="EMBL" id="HJC85950.1"/>
    </source>
</evidence>
<feature type="compositionally biased region" description="Low complexity" evidence="13">
    <location>
        <begin position="1"/>
        <end position="32"/>
    </location>
</feature>
<feature type="transmembrane region" description="Helical" evidence="14">
    <location>
        <begin position="477"/>
        <end position="494"/>
    </location>
</feature>
<dbReference type="InterPro" id="IPR020963">
    <property type="entry name" value="ArabinofuranosylTrfase_AftA_N"/>
</dbReference>
<evidence type="ECO:0000256" key="7">
    <source>
        <dbReference type="ARBA" id="ARBA00022679"/>
    </source>
</evidence>
<protein>
    <recommendedName>
        <fullName evidence="5">Galactan 5-O-arabinofuranosyltransferase</fullName>
        <ecNumber evidence="4">2.4.2.46</ecNumber>
    </recommendedName>
    <alternativeName>
        <fullName evidence="11">Arabinofuranosyltransferase AftA</fullName>
    </alternativeName>
</protein>
<comment type="catalytic activity">
    <reaction evidence="12">
        <text>Adds an alpha-D-arabinofuranosyl group from trans,octacis-decaprenylphospho-beta-D-arabinofuranose at the 5-O-position of the eighth, tenth and twelfth galactofuranose unit of the galactofuranan chain of [beta-D-galactofuranosyl-(1-&gt;5)-beta-D-galactofuranosyl-(1-&gt;6)]14-beta-D-galactofuranosyl-(1-&gt;5)-beta-D-galactofuranosyl-(1-&gt;4)-alpha-L-rhamnopyranosyl-(1-&gt;3)-N-acetyl-alpha-D-glucosaminyl-diphospho-trans,octacis-decaprenol.</text>
        <dbReference type="EC" id="2.4.2.46"/>
    </reaction>
</comment>
<evidence type="ECO:0000256" key="1">
    <source>
        <dbReference type="ARBA" id="ARBA00004651"/>
    </source>
</evidence>
<keyword evidence="9 14" id="KW-1133">Transmembrane helix</keyword>
<feature type="transmembrane region" description="Helical" evidence="14">
    <location>
        <begin position="187"/>
        <end position="206"/>
    </location>
</feature>
<feature type="transmembrane region" description="Helical" evidence="14">
    <location>
        <begin position="88"/>
        <end position="108"/>
    </location>
</feature>
<reference evidence="17" key="2">
    <citation type="submission" date="2021-04" db="EMBL/GenBank/DDBJ databases">
        <authorList>
            <person name="Gilroy R."/>
        </authorList>
    </citation>
    <scope>NUCLEOTIDE SEQUENCE</scope>
    <source>
        <strain evidence="17">ChiHjej13B12-4958</strain>
    </source>
</reference>
<feature type="domain" description="Arabinofuranosyltransferase AftA N-terminal" evidence="16">
    <location>
        <begin position="54"/>
        <end position="488"/>
    </location>
</feature>
<evidence type="ECO:0000313" key="18">
    <source>
        <dbReference type="Proteomes" id="UP000823858"/>
    </source>
</evidence>
<dbReference type="Proteomes" id="UP000823858">
    <property type="component" value="Unassembled WGS sequence"/>
</dbReference>
<feature type="transmembrane region" description="Helical" evidence="14">
    <location>
        <begin position="260"/>
        <end position="279"/>
    </location>
</feature>
<evidence type="ECO:0000256" key="14">
    <source>
        <dbReference type="SAM" id="Phobius"/>
    </source>
</evidence>
<organism evidence="17 18">
    <name type="scientific">Candidatus Corynebacterium faecigallinarum</name>
    <dbReference type="NCBI Taxonomy" id="2838528"/>
    <lineage>
        <taxon>Bacteria</taxon>
        <taxon>Bacillati</taxon>
        <taxon>Actinomycetota</taxon>
        <taxon>Actinomycetes</taxon>
        <taxon>Mycobacteriales</taxon>
        <taxon>Corynebacteriaceae</taxon>
        <taxon>Corynebacterium</taxon>
    </lineage>
</organism>
<evidence type="ECO:0000256" key="2">
    <source>
        <dbReference type="ARBA" id="ARBA00004776"/>
    </source>
</evidence>
<feature type="transmembrane region" description="Helical" evidence="14">
    <location>
        <begin position="236"/>
        <end position="253"/>
    </location>
</feature>
<evidence type="ECO:0000256" key="9">
    <source>
        <dbReference type="ARBA" id="ARBA00022989"/>
    </source>
</evidence>
<evidence type="ECO:0000259" key="16">
    <source>
        <dbReference type="Pfam" id="PF12250"/>
    </source>
</evidence>
<dbReference type="Pfam" id="PF12249">
    <property type="entry name" value="AftA_C"/>
    <property type="match status" value="1"/>
</dbReference>
<evidence type="ECO:0000259" key="15">
    <source>
        <dbReference type="Pfam" id="PF12249"/>
    </source>
</evidence>
<evidence type="ECO:0000256" key="10">
    <source>
        <dbReference type="ARBA" id="ARBA00023136"/>
    </source>
</evidence>
<feature type="transmembrane region" description="Helical" evidence="14">
    <location>
        <begin position="439"/>
        <end position="456"/>
    </location>
</feature>
<evidence type="ECO:0000256" key="11">
    <source>
        <dbReference type="ARBA" id="ARBA00033184"/>
    </source>
</evidence>
<evidence type="ECO:0000256" key="3">
    <source>
        <dbReference type="ARBA" id="ARBA00009655"/>
    </source>
</evidence>
<dbReference type="Pfam" id="PF12250">
    <property type="entry name" value="AftA_N"/>
    <property type="match status" value="1"/>
</dbReference>
<evidence type="ECO:0000256" key="4">
    <source>
        <dbReference type="ARBA" id="ARBA00012037"/>
    </source>
</evidence>
<keyword evidence="8 14" id="KW-0812">Transmembrane</keyword>
<feature type="transmembrane region" description="Helical" evidence="14">
    <location>
        <begin position="405"/>
        <end position="427"/>
    </location>
</feature>
<feature type="transmembrane region" description="Helical" evidence="14">
    <location>
        <begin position="128"/>
        <end position="148"/>
    </location>
</feature>
<evidence type="ECO:0000256" key="8">
    <source>
        <dbReference type="ARBA" id="ARBA00022692"/>
    </source>
</evidence>
<dbReference type="EMBL" id="DWVP01000023">
    <property type="protein sequence ID" value="HJC85950.1"/>
    <property type="molecule type" value="Genomic_DNA"/>
</dbReference>
<feature type="transmembrane region" description="Helical" evidence="14">
    <location>
        <begin position="325"/>
        <end position="347"/>
    </location>
</feature>
<feature type="domain" description="Arabinofuranosyltransferase AftA C-terminal" evidence="15">
    <location>
        <begin position="496"/>
        <end position="679"/>
    </location>
</feature>
<sequence>MTDSAASEPAPETATAAATAAETAPVVETEAPGTDSASHPDRSGHGVLYLLGQLFGAGAAASIVTLGAWFVLSRTNMPAFSSSNVTKALASAGGVIVLVVVAFLLYAVLHARTPYPQWATWKRAATTLLCWLAPAGLVIAALAIPLAATRLYLDGISVDQAFRTQFFTRMTDQPGYADMAYLDAPSFYPRLWFLTGGIFANVFGLAGWAAFQPWALITLAAAGSMLVPVWRRLTGSLPLATLIAVLTTAVVLHTAPEEPYAAVVAFGIPAALVMSGRAVRGSTPAMVGLAIYLGLSANLYTLYTGTSALTVVVIALVVAVRSKKIAPLLCLVAVGLGALVIAAIGWAPYLLAMLTSEHGATGRAQHYLPQAGTEIPTPFFDLNLVGILGLVCLVWMVLRVQRSQVRALLAGLAVCYAWVLGSMLLPVLGTTLLGFRMELPIALILVTGGAMALNDLRHTGIPKAYPQFVSESASKKVTAILGAVLTFAAASYVVDIPLNNRAQIDLAYTDTDGDAQRGDLFPADSTVYYEDVDTILRERLDLGEERAGTVVLTDEKSFMAYYPYHSYQAMTSHYANPLGRFEDRNAEIEAWTELSEPDELLAAMDAATEANGWDGPHAIVMRGEASDVAEPGASFSFRLSEDIYPNDPNVRFTTVNFQASAFAQGWTLEQAGPFVVAVRDSAQE</sequence>
<dbReference type="GO" id="GO:0016757">
    <property type="term" value="F:glycosyltransferase activity"/>
    <property type="evidence" value="ECO:0007669"/>
    <property type="project" value="InterPro"/>
</dbReference>
<dbReference type="GO" id="GO:0044038">
    <property type="term" value="P:cell wall macromolecule biosynthetic process"/>
    <property type="evidence" value="ECO:0007669"/>
    <property type="project" value="InterPro"/>
</dbReference>
<dbReference type="InterPro" id="IPR020959">
    <property type="entry name" value="ArabinofuranosylTrfase_AftA_C"/>
</dbReference>
<evidence type="ECO:0000256" key="6">
    <source>
        <dbReference type="ARBA" id="ARBA00022475"/>
    </source>
</evidence>
<proteinExistence type="inferred from homology"/>
<accession>A0A9D2TR04</accession>
<feature type="transmembrane region" description="Helical" evidence="14">
    <location>
        <begin position="47"/>
        <end position="72"/>
    </location>
</feature>
<keyword evidence="6" id="KW-1003">Cell membrane</keyword>
<keyword evidence="7" id="KW-0808">Transferase</keyword>
<dbReference type="AlphaFoldDB" id="A0A9D2TR04"/>
<keyword evidence="10 14" id="KW-0472">Membrane</keyword>
<evidence type="ECO:0000256" key="13">
    <source>
        <dbReference type="SAM" id="MobiDB-lite"/>
    </source>
</evidence>
<feature type="transmembrane region" description="Helical" evidence="14">
    <location>
        <begin position="379"/>
        <end position="398"/>
    </location>
</feature>
<comment type="subcellular location">
    <subcellularLocation>
        <location evidence="1">Cell membrane</location>
        <topology evidence="1">Multi-pass membrane protein</topology>
    </subcellularLocation>
</comment>
<reference evidence="17" key="1">
    <citation type="journal article" date="2021" name="PeerJ">
        <title>Extensive microbial diversity within the chicken gut microbiome revealed by metagenomics and culture.</title>
        <authorList>
            <person name="Gilroy R."/>
            <person name="Ravi A."/>
            <person name="Getino M."/>
            <person name="Pursley I."/>
            <person name="Horton D.L."/>
            <person name="Alikhan N.F."/>
            <person name="Baker D."/>
            <person name="Gharbi K."/>
            <person name="Hall N."/>
            <person name="Watson M."/>
            <person name="Adriaenssens E.M."/>
            <person name="Foster-Nyarko E."/>
            <person name="Jarju S."/>
            <person name="Secka A."/>
            <person name="Antonio M."/>
            <person name="Oren A."/>
            <person name="Chaudhuri R.R."/>
            <person name="La Ragione R."/>
            <person name="Hildebrand F."/>
            <person name="Pallen M.J."/>
        </authorList>
    </citation>
    <scope>NUCLEOTIDE SEQUENCE</scope>
    <source>
        <strain evidence="17">ChiHjej13B12-4958</strain>
    </source>
</reference>
<dbReference type="EC" id="2.4.2.46" evidence="4"/>
<feature type="region of interest" description="Disordered" evidence="13">
    <location>
        <begin position="1"/>
        <end position="40"/>
    </location>
</feature>
<comment type="caution">
    <text evidence="17">The sequence shown here is derived from an EMBL/GenBank/DDBJ whole genome shotgun (WGS) entry which is preliminary data.</text>
</comment>
<gene>
    <name evidence="17" type="ORF">H9751_10500</name>
</gene>
<dbReference type="GO" id="GO:0005886">
    <property type="term" value="C:plasma membrane"/>
    <property type="evidence" value="ECO:0007669"/>
    <property type="project" value="UniProtKB-SubCell"/>
</dbReference>
<comment type="pathway">
    <text evidence="2">Cell wall biogenesis; cell wall polysaccharide biosynthesis.</text>
</comment>
<name>A0A9D2TR04_9CORY</name>
<feature type="transmembrane region" description="Helical" evidence="14">
    <location>
        <begin position="299"/>
        <end position="318"/>
    </location>
</feature>
<evidence type="ECO:0000256" key="5">
    <source>
        <dbReference type="ARBA" id="ARBA00020482"/>
    </source>
</evidence>
<evidence type="ECO:0000256" key="12">
    <source>
        <dbReference type="ARBA" id="ARBA00034030"/>
    </source>
</evidence>